<evidence type="ECO:0000256" key="3">
    <source>
        <dbReference type="ARBA" id="ARBA00022475"/>
    </source>
</evidence>
<dbReference type="AlphaFoldDB" id="A0A9D2H6U9"/>
<reference evidence="23" key="2">
    <citation type="submission" date="2021-04" db="EMBL/GenBank/DDBJ databases">
        <authorList>
            <person name="Gilroy R."/>
        </authorList>
    </citation>
    <scope>NUCLEOTIDE SEQUENCE</scope>
    <source>
        <strain evidence="23">ChiHjej8B7-3636</strain>
    </source>
</reference>
<evidence type="ECO:0000256" key="20">
    <source>
        <dbReference type="ARBA" id="ARBA00049902"/>
    </source>
</evidence>
<evidence type="ECO:0000256" key="11">
    <source>
        <dbReference type="ARBA" id="ARBA00023136"/>
    </source>
</evidence>
<dbReference type="InterPro" id="IPR001182">
    <property type="entry name" value="FtsW/RodA"/>
</dbReference>
<feature type="transmembrane region" description="Helical" evidence="22">
    <location>
        <begin position="362"/>
        <end position="384"/>
    </location>
</feature>
<feature type="transmembrane region" description="Helical" evidence="22">
    <location>
        <begin position="210"/>
        <end position="228"/>
    </location>
</feature>
<dbReference type="GO" id="GO:0032153">
    <property type="term" value="C:cell division site"/>
    <property type="evidence" value="ECO:0007669"/>
    <property type="project" value="TreeGrafter"/>
</dbReference>
<evidence type="ECO:0000256" key="10">
    <source>
        <dbReference type="ARBA" id="ARBA00022989"/>
    </source>
</evidence>
<evidence type="ECO:0000256" key="18">
    <source>
        <dbReference type="ARBA" id="ARBA00041418"/>
    </source>
</evidence>
<evidence type="ECO:0000256" key="14">
    <source>
        <dbReference type="ARBA" id="ARBA00032370"/>
    </source>
</evidence>
<comment type="pathway">
    <text evidence="2">Cell wall biogenesis; peptidoglycan biosynthesis.</text>
</comment>
<keyword evidence="12" id="KW-0131">Cell cycle</keyword>
<organism evidence="23 24">
    <name type="scientific">Candidatus Microbacterium stercoravium</name>
    <dbReference type="NCBI Taxonomy" id="2838697"/>
    <lineage>
        <taxon>Bacteria</taxon>
        <taxon>Bacillati</taxon>
        <taxon>Actinomycetota</taxon>
        <taxon>Actinomycetes</taxon>
        <taxon>Micrococcales</taxon>
        <taxon>Microbacteriaceae</taxon>
        <taxon>Microbacterium</taxon>
    </lineage>
</organism>
<sequence length="403" mass="42640">MTQVARPPRGGSSRALSARIALGRAITPVPVEFLLIGSAAILLTAFGVVMAFSATTVESISTTGSPYNSGLSHLIFAAVGLPVMFVISRFRLGWLRKLAWPAFVCGIALQLLVFTPLGGSYGGNRNWIYLGSQSVQPSEFLKVALALWISFILYRKSAALTEFWQFAIPILPGITFALVTVLGGRDLGTATIIAMLAFGTLLFAGVRMRFLLPIVALAAAAVAMLAIFSENRMRRIMSVFDPNCDPTKECYQPNHAIWGLAGGGIFGRGLGNSHEKYNWLPAAADDYIFAIVGEELGLIGCVVVLLLFAVLAVGIFRIVSRTDEVFTRALAGGLGVWIIGQALVNIGVVLRVLPALGVPLPFLSAGGSSLIAVLIGCGVLLALARTLPDRPQATATVPTRAAS</sequence>
<dbReference type="InterPro" id="IPR013437">
    <property type="entry name" value="FtsW"/>
</dbReference>
<keyword evidence="8" id="KW-0133">Cell shape</keyword>
<evidence type="ECO:0000313" key="23">
    <source>
        <dbReference type="EMBL" id="HJA04989.1"/>
    </source>
</evidence>
<evidence type="ECO:0000256" key="22">
    <source>
        <dbReference type="SAM" id="Phobius"/>
    </source>
</evidence>
<evidence type="ECO:0000256" key="7">
    <source>
        <dbReference type="ARBA" id="ARBA00022692"/>
    </source>
</evidence>
<keyword evidence="11 22" id="KW-0472">Membrane</keyword>
<keyword evidence="4" id="KW-0132">Cell division</keyword>
<evidence type="ECO:0000256" key="21">
    <source>
        <dbReference type="ARBA" id="ARBA00049966"/>
    </source>
</evidence>
<dbReference type="EC" id="2.4.99.28" evidence="19"/>
<feature type="transmembrane region" description="Helical" evidence="22">
    <location>
        <begin position="187"/>
        <end position="203"/>
    </location>
</feature>
<dbReference type="GO" id="GO:0008360">
    <property type="term" value="P:regulation of cell shape"/>
    <property type="evidence" value="ECO:0007669"/>
    <property type="project" value="UniProtKB-KW"/>
</dbReference>
<dbReference type="PANTHER" id="PTHR30474:SF2">
    <property type="entry name" value="PEPTIDOGLYCAN GLYCOSYLTRANSFERASE FTSW-RELATED"/>
    <property type="match status" value="1"/>
</dbReference>
<comment type="subcellular location">
    <subcellularLocation>
        <location evidence="1">Cell membrane</location>
        <topology evidence="1">Multi-pass membrane protein</topology>
    </subcellularLocation>
</comment>
<protein>
    <recommendedName>
        <fullName evidence="17">Probable peptidoglycan glycosyltransferase FtsW</fullName>
        <ecNumber evidence="19">2.4.99.28</ecNumber>
    </recommendedName>
    <alternativeName>
        <fullName evidence="18">Cell division protein FtsW</fullName>
    </alternativeName>
    <alternativeName>
        <fullName evidence="15">Cell wall polymerase</fullName>
    </alternativeName>
    <alternativeName>
        <fullName evidence="14">Peptidoglycan polymerase</fullName>
    </alternativeName>
</protein>
<comment type="function">
    <text evidence="21">Peptidoglycan polymerase that is essential for cell division.</text>
</comment>
<keyword evidence="10 22" id="KW-1133">Transmembrane helix</keyword>
<evidence type="ECO:0000256" key="16">
    <source>
        <dbReference type="ARBA" id="ARBA00038053"/>
    </source>
</evidence>
<feature type="transmembrane region" description="Helical" evidence="22">
    <location>
        <begin position="163"/>
        <end position="181"/>
    </location>
</feature>
<accession>A0A9D2H6U9</accession>
<dbReference type="GO" id="GO:0005886">
    <property type="term" value="C:plasma membrane"/>
    <property type="evidence" value="ECO:0007669"/>
    <property type="project" value="UniProtKB-SubCell"/>
</dbReference>
<keyword evidence="7 22" id="KW-0812">Transmembrane</keyword>
<evidence type="ECO:0000256" key="6">
    <source>
        <dbReference type="ARBA" id="ARBA00022679"/>
    </source>
</evidence>
<dbReference type="GO" id="GO:0009252">
    <property type="term" value="P:peptidoglycan biosynthetic process"/>
    <property type="evidence" value="ECO:0007669"/>
    <property type="project" value="UniProtKB-KW"/>
</dbReference>
<evidence type="ECO:0000256" key="15">
    <source>
        <dbReference type="ARBA" id="ARBA00033270"/>
    </source>
</evidence>
<name>A0A9D2H6U9_9MICO</name>
<feature type="transmembrane region" description="Helical" evidence="22">
    <location>
        <begin position="137"/>
        <end position="154"/>
    </location>
</feature>
<dbReference type="GO" id="GO:0015648">
    <property type="term" value="F:lipid-linked peptidoglycan transporter activity"/>
    <property type="evidence" value="ECO:0007669"/>
    <property type="project" value="TreeGrafter"/>
</dbReference>
<keyword evidence="13" id="KW-0961">Cell wall biogenesis/degradation</keyword>
<feature type="transmembrane region" description="Helical" evidence="22">
    <location>
        <begin position="296"/>
        <end position="318"/>
    </location>
</feature>
<comment type="similarity">
    <text evidence="16">Belongs to the SEDS family. FtsW subfamily.</text>
</comment>
<dbReference type="GO" id="GO:0008955">
    <property type="term" value="F:peptidoglycan glycosyltransferase activity"/>
    <property type="evidence" value="ECO:0007669"/>
    <property type="project" value="UniProtKB-EC"/>
</dbReference>
<comment type="catalytic activity">
    <reaction evidence="20">
        <text>[GlcNAc-(1-&gt;4)-Mur2Ac(oyl-L-Ala-gamma-D-Glu-L-Lys-D-Ala-D-Ala)](n)-di-trans,octa-cis-undecaprenyl diphosphate + beta-D-GlcNAc-(1-&gt;4)-Mur2Ac(oyl-L-Ala-gamma-D-Glu-L-Lys-D-Ala-D-Ala)-di-trans,octa-cis-undecaprenyl diphosphate = [GlcNAc-(1-&gt;4)-Mur2Ac(oyl-L-Ala-gamma-D-Glu-L-Lys-D-Ala-D-Ala)](n+1)-di-trans,octa-cis-undecaprenyl diphosphate + di-trans,octa-cis-undecaprenyl diphosphate + H(+)</text>
        <dbReference type="Rhea" id="RHEA:23708"/>
        <dbReference type="Rhea" id="RHEA-COMP:9602"/>
        <dbReference type="Rhea" id="RHEA-COMP:9603"/>
        <dbReference type="ChEBI" id="CHEBI:15378"/>
        <dbReference type="ChEBI" id="CHEBI:58405"/>
        <dbReference type="ChEBI" id="CHEBI:60033"/>
        <dbReference type="ChEBI" id="CHEBI:78435"/>
        <dbReference type="EC" id="2.4.99.28"/>
    </reaction>
</comment>
<dbReference type="GO" id="GO:0071555">
    <property type="term" value="P:cell wall organization"/>
    <property type="evidence" value="ECO:0007669"/>
    <property type="project" value="UniProtKB-KW"/>
</dbReference>
<feature type="transmembrane region" description="Helical" evidence="22">
    <location>
        <begin position="33"/>
        <end position="55"/>
    </location>
</feature>
<evidence type="ECO:0000256" key="12">
    <source>
        <dbReference type="ARBA" id="ARBA00023306"/>
    </source>
</evidence>
<evidence type="ECO:0000256" key="19">
    <source>
        <dbReference type="ARBA" id="ARBA00044770"/>
    </source>
</evidence>
<comment type="caution">
    <text evidence="23">The sequence shown here is derived from an EMBL/GenBank/DDBJ whole genome shotgun (WGS) entry which is preliminary data.</text>
</comment>
<feature type="transmembrane region" description="Helical" evidence="22">
    <location>
        <begin position="98"/>
        <end position="117"/>
    </location>
</feature>
<dbReference type="EMBL" id="DXAM01000128">
    <property type="protein sequence ID" value="HJA04989.1"/>
    <property type="molecule type" value="Genomic_DNA"/>
</dbReference>
<evidence type="ECO:0000313" key="24">
    <source>
        <dbReference type="Proteomes" id="UP000824220"/>
    </source>
</evidence>
<evidence type="ECO:0000256" key="8">
    <source>
        <dbReference type="ARBA" id="ARBA00022960"/>
    </source>
</evidence>
<dbReference type="NCBIfam" id="TIGR02614">
    <property type="entry name" value="ftsW"/>
    <property type="match status" value="1"/>
</dbReference>
<feature type="transmembrane region" description="Helical" evidence="22">
    <location>
        <begin position="330"/>
        <end position="350"/>
    </location>
</feature>
<reference evidence="23" key="1">
    <citation type="journal article" date="2021" name="PeerJ">
        <title>Extensive microbial diversity within the chicken gut microbiome revealed by metagenomics and culture.</title>
        <authorList>
            <person name="Gilroy R."/>
            <person name="Ravi A."/>
            <person name="Getino M."/>
            <person name="Pursley I."/>
            <person name="Horton D.L."/>
            <person name="Alikhan N.F."/>
            <person name="Baker D."/>
            <person name="Gharbi K."/>
            <person name="Hall N."/>
            <person name="Watson M."/>
            <person name="Adriaenssens E.M."/>
            <person name="Foster-Nyarko E."/>
            <person name="Jarju S."/>
            <person name="Secka A."/>
            <person name="Antonio M."/>
            <person name="Oren A."/>
            <person name="Chaudhuri R.R."/>
            <person name="La Ragione R."/>
            <person name="Hildebrand F."/>
            <person name="Pallen M.J."/>
        </authorList>
    </citation>
    <scope>NUCLEOTIDE SEQUENCE</scope>
    <source>
        <strain evidence="23">ChiHjej8B7-3636</strain>
    </source>
</reference>
<evidence type="ECO:0000256" key="9">
    <source>
        <dbReference type="ARBA" id="ARBA00022984"/>
    </source>
</evidence>
<evidence type="ECO:0000256" key="1">
    <source>
        <dbReference type="ARBA" id="ARBA00004651"/>
    </source>
</evidence>
<dbReference type="Proteomes" id="UP000824220">
    <property type="component" value="Unassembled WGS sequence"/>
</dbReference>
<proteinExistence type="inferred from homology"/>
<gene>
    <name evidence="23" type="primary">ftsW</name>
    <name evidence="23" type="ORF">H9800_09055</name>
</gene>
<keyword evidence="9" id="KW-0573">Peptidoglycan synthesis</keyword>
<evidence type="ECO:0000256" key="13">
    <source>
        <dbReference type="ARBA" id="ARBA00023316"/>
    </source>
</evidence>
<keyword evidence="5" id="KW-0328">Glycosyltransferase</keyword>
<keyword evidence="6" id="KW-0808">Transferase</keyword>
<evidence type="ECO:0000256" key="4">
    <source>
        <dbReference type="ARBA" id="ARBA00022618"/>
    </source>
</evidence>
<feature type="transmembrane region" description="Helical" evidence="22">
    <location>
        <begin position="67"/>
        <end position="86"/>
    </location>
</feature>
<evidence type="ECO:0000256" key="5">
    <source>
        <dbReference type="ARBA" id="ARBA00022676"/>
    </source>
</evidence>
<evidence type="ECO:0000256" key="2">
    <source>
        <dbReference type="ARBA" id="ARBA00004752"/>
    </source>
</evidence>
<keyword evidence="3" id="KW-1003">Cell membrane</keyword>
<dbReference type="Pfam" id="PF01098">
    <property type="entry name" value="FTSW_RODA_SPOVE"/>
    <property type="match status" value="1"/>
</dbReference>
<dbReference type="PANTHER" id="PTHR30474">
    <property type="entry name" value="CELL CYCLE PROTEIN"/>
    <property type="match status" value="1"/>
</dbReference>
<evidence type="ECO:0000256" key="17">
    <source>
        <dbReference type="ARBA" id="ARBA00041185"/>
    </source>
</evidence>
<dbReference type="GO" id="GO:0051301">
    <property type="term" value="P:cell division"/>
    <property type="evidence" value="ECO:0007669"/>
    <property type="project" value="UniProtKB-KW"/>
</dbReference>